<dbReference type="InterPro" id="IPR042099">
    <property type="entry name" value="ANL_N_sf"/>
</dbReference>
<dbReference type="GO" id="GO:0005737">
    <property type="term" value="C:cytoplasm"/>
    <property type="evidence" value="ECO:0007669"/>
    <property type="project" value="TreeGrafter"/>
</dbReference>
<evidence type="ECO:0000313" key="6">
    <source>
        <dbReference type="EMBL" id="KDQ08654.1"/>
    </source>
</evidence>
<keyword evidence="7" id="KW-1185">Reference proteome</keyword>
<dbReference type="InterPro" id="IPR000873">
    <property type="entry name" value="AMP-dep_synth/lig_dom"/>
</dbReference>
<dbReference type="Gene3D" id="2.160.10.10">
    <property type="entry name" value="Hexapeptide repeat proteins"/>
    <property type="match status" value="2"/>
</dbReference>
<feature type="transmembrane region" description="Helical" evidence="4">
    <location>
        <begin position="962"/>
        <end position="987"/>
    </location>
</feature>
<dbReference type="GO" id="GO:0016874">
    <property type="term" value="F:ligase activity"/>
    <property type="evidence" value="ECO:0007669"/>
    <property type="project" value="UniProtKB-KW"/>
</dbReference>
<feature type="transmembrane region" description="Helical" evidence="4">
    <location>
        <begin position="1173"/>
        <end position="1193"/>
    </location>
</feature>
<dbReference type="GO" id="GO:0043041">
    <property type="term" value="P:amino acid activation for nonribosomal peptide biosynthetic process"/>
    <property type="evidence" value="ECO:0007669"/>
    <property type="project" value="TreeGrafter"/>
</dbReference>
<dbReference type="STRING" id="930990.A0A067LZE8"/>
<evidence type="ECO:0000256" key="2">
    <source>
        <dbReference type="ARBA" id="ARBA00023268"/>
    </source>
</evidence>
<feature type="transmembrane region" description="Helical" evidence="4">
    <location>
        <begin position="1213"/>
        <end position="1235"/>
    </location>
</feature>
<accession>A0A067LZE8</accession>
<evidence type="ECO:0000313" key="7">
    <source>
        <dbReference type="Proteomes" id="UP000027195"/>
    </source>
</evidence>
<dbReference type="InterPro" id="IPR012728">
    <property type="entry name" value="Pls/PosA_C"/>
</dbReference>
<evidence type="ECO:0000256" key="4">
    <source>
        <dbReference type="SAM" id="Phobius"/>
    </source>
</evidence>
<dbReference type="SUPFAM" id="SSF56801">
    <property type="entry name" value="Acetyl-CoA synthetase-like"/>
    <property type="match status" value="1"/>
</dbReference>
<dbReference type="InterPro" id="IPR011004">
    <property type="entry name" value="Trimer_LpxA-like_sf"/>
</dbReference>
<dbReference type="PROSITE" id="PS00455">
    <property type="entry name" value="AMP_BINDING"/>
    <property type="match status" value="1"/>
</dbReference>
<dbReference type="InterPro" id="IPR009081">
    <property type="entry name" value="PP-bd_ACP"/>
</dbReference>
<dbReference type="NCBIfam" id="TIGR01733">
    <property type="entry name" value="AA-adenyl-dom"/>
    <property type="match status" value="1"/>
</dbReference>
<evidence type="ECO:0000256" key="1">
    <source>
        <dbReference type="ARBA" id="ARBA00022598"/>
    </source>
</evidence>
<feature type="region of interest" description="Disordered" evidence="3">
    <location>
        <begin position="550"/>
        <end position="569"/>
    </location>
</feature>
<dbReference type="SUPFAM" id="SSF51161">
    <property type="entry name" value="Trimeric LpxA-like enzymes"/>
    <property type="match status" value="3"/>
</dbReference>
<evidence type="ECO:0000256" key="3">
    <source>
        <dbReference type="SAM" id="MobiDB-lite"/>
    </source>
</evidence>
<dbReference type="Proteomes" id="UP000027195">
    <property type="component" value="Unassembled WGS sequence"/>
</dbReference>
<dbReference type="HOGENOM" id="CLU_002751_0_0_1"/>
<dbReference type="PROSITE" id="PS50075">
    <property type="entry name" value="CARRIER"/>
    <property type="match status" value="1"/>
</dbReference>
<feature type="domain" description="Carrier" evidence="5">
    <location>
        <begin position="572"/>
        <end position="655"/>
    </location>
</feature>
<feature type="transmembrane region" description="Helical" evidence="4">
    <location>
        <begin position="716"/>
        <end position="738"/>
    </location>
</feature>
<dbReference type="Gene3D" id="3.30.300.30">
    <property type="match status" value="1"/>
</dbReference>
<dbReference type="NCBIfam" id="TIGR02353">
    <property type="entry name" value="NRPS_term_dom"/>
    <property type="match status" value="1"/>
</dbReference>
<keyword evidence="4" id="KW-0812">Transmembrane</keyword>
<dbReference type="Gene3D" id="1.10.1200.10">
    <property type="entry name" value="ACP-like"/>
    <property type="match status" value="1"/>
</dbReference>
<feature type="transmembrane region" description="Helical" evidence="4">
    <location>
        <begin position="916"/>
        <end position="941"/>
    </location>
</feature>
<dbReference type="InterPro" id="IPR045851">
    <property type="entry name" value="AMP-bd_C_sf"/>
</dbReference>
<evidence type="ECO:0000259" key="5">
    <source>
        <dbReference type="PROSITE" id="PS50075"/>
    </source>
</evidence>
<dbReference type="InParanoid" id="A0A067LZE8"/>
<reference evidence="7" key="1">
    <citation type="journal article" date="2014" name="Proc. Natl. Acad. Sci. U.S.A.">
        <title>Extensive sampling of basidiomycete genomes demonstrates inadequacy of the white-rot/brown-rot paradigm for wood decay fungi.</title>
        <authorList>
            <person name="Riley R."/>
            <person name="Salamov A.A."/>
            <person name="Brown D.W."/>
            <person name="Nagy L.G."/>
            <person name="Floudas D."/>
            <person name="Held B.W."/>
            <person name="Levasseur A."/>
            <person name="Lombard V."/>
            <person name="Morin E."/>
            <person name="Otillar R."/>
            <person name="Lindquist E.A."/>
            <person name="Sun H."/>
            <person name="LaButti K.M."/>
            <person name="Schmutz J."/>
            <person name="Jabbour D."/>
            <person name="Luo H."/>
            <person name="Baker S.E."/>
            <person name="Pisabarro A.G."/>
            <person name="Walton J.D."/>
            <person name="Blanchette R.A."/>
            <person name="Henrissat B."/>
            <person name="Martin F."/>
            <person name="Cullen D."/>
            <person name="Hibbett D.S."/>
            <person name="Grigoriev I.V."/>
        </authorList>
    </citation>
    <scope>NUCLEOTIDE SEQUENCE [LARGE SCALE GENOMIC DNA]</scope>
    <source>
        <strain evidence="7">FD-172 SS1</strain>
    </source>
</reference>
<organism evidence="6 7">
    <name type="scientific">Botryobasidium botryosum (strain FD-172 SS1)</name>
    <dbReference type="NCBI Taxonomy" id="930990"/>
    <lineage>
        <taxon>Eukaryota</taxon>
        <taxon>Fungi</taxon>
        <taxon>Dikarya</taxon>
        <taxon>Basidiomycota</taxon>
        <taxon>Agaricomycotina</taxon>
        <taxon>Agaricomycetes</taxon>
        <taxon>Cantharellales</taxon>
        <taxon>Botryobasidiaceae</taxon>
        <taxon>Botryobasidium</taxon>
    </lineage>
</organism>
<dbReference type="PANTHER" id="PTHR45527">
    <property type="entry name" value="NONRIBOSOMAL PEPTIDE SYNTHETASE"/>
    <property type="match status" value="1"/>
</dbReference>
<dbReference type="Pfam" id="PF00501">
    <property type="entry name" value="AMP-binding"/>
    <property type="match status" value="1"/>
</dbReference>
<dbReference type="InterPro" id="IPR036736">
    <property type="entry name" value="ACP-like_sf"/>
</dbReference>
<dbReference type="OrthoDB" id="416786at2759"/>
<dbReference type="Gene3D" id="3.40.50.12780">
    <property type="entry name" value="N-terminal domain of ligase-like"/>
    <property type="match status" value="1"/>
</dbReference>
<dbReference type="CDD" id="cd05930">
    <property type="entry name" value="A_NRPS"/>
    <property type="match status" value="1"/>
</dbReference>
<keyword evidence="1" id="KW-0436">Ligase</keyword>
<keyword evidence="2" id="KW-0511">Multifunctional enzyme</keyword>
<gene>
    <name evidence="6" type="ORF">BOTBODRAFT_563322</name>
</gene>
<dbReference type="InterPro" id="IPR020845">
    <property type="entry name" value="AMP-binding_CS"/>
</dbReference>
<dbReference type="GO" id="GO:0044550">
    <property type="term" value="P:secondary metabolite biosynthetic process"/>
    <property type="evidence" value="ECO:0007669"/>
    <property type="project" value="TreeGrafter"/>
</dbReference>
<protein>
    <recommendedName>
        <fullName evidence="5">Carrier domain-containing protein</fullName>
    </recommendedName>
</protein>
<name>A0A067LZE8_BOTB1</name>
<keyword evidence="4" id="KW-0472">Membrane</keyword>
<proteinExistence type="predicted"/>
<dbReference type="InterPro" id="IPR010071">
    <property type="entry name" value="AA_adenyl_dom"/>
</dbReference>
<keyword evidence="4" id="KW-1133">Transmembrane helix</keyword>
<dbReference type="PANTHER" id="PTHR45527:SF1">
    <property type="entry name" value="FATTY ACID SYNTHASE"/>
    <property type="match status" value="1"/>
</dbReference>
<dbReference type="EMBL" id="KL198088">
    <property type="protein sequence ID" value="KDQ08654.1"/>
    <property type="molecule type" value="Genomic_DNA"/>
</dbReference>
<sequence>MASPSSLQLASRFVLQGHDGRGSETAPLPDGIQTFPQLFAHTVLQFPNRPALSSAFGGAFASLSYSEVACKVAHISNSLRARLHDSPGQPHDRPPVVGIWMERSMEFTLAVLAVTYAGATWLPFDPDAPVDRVSVCLEDSDAVLLLCDGAHHERAQEVVGASCVHHALFDDLSRLDYERTQAGPMRQARPGNPAYLIYTSGTTGTPKGISIPHKSALAFIAAESSVLGITENDTVWQGSSPAFDIWIEETWISFARGAHVVVGTREECRDTGSIGTVWERRGISVVSTVPTLMGMMSMSDQAIPECIRIVILGGEACPASLVEKLASPGRRLLNTYGPTETTVTATWAELIPGEPVTIGRPLPSYHALLLRADLDGLVEPIELEEGCTGELAIGGPTLGLGYVNRLELTAQKFVKHPLFPGERLYRTGDLVSLDHNGCLRFLGRIDTQVKLRGFRIELGEIEECLVAQPGIQIAAVVLASEGPDDPTACLEAYIVTDAGHQLDPLSVRQGLTTLPSYMRPEKIFQLDKENMPRLPSGKINSHALRTMSAERRRQENMSTTTFPVSADNDNPEKSMVPLSILINALQSMFPHASPISPDADFFLDLGGHSLLAAVFVNKLRKGSLGVDNPFVEIGIPDIYAYRTARALSHHFETDGGDGSAGQHLPLPHLTAPRWKYLACNAAQLPCLLVLWFLASLGLLGPYLLFALLVNDNYGVGLALLAAYAAFVVISPLFTFFALCAKWALLGRVEEGDHPLWGWYYLRWWFAERLCELAPTSLLGGTPLLGVWFRMLGADIGQNVILGGLGVGACADLVSIGEHTVMESECVLGVSFVEGGLLKLRRVHIGADVHIGANCVLEGHSIVEDAAELGALSMVPSGCVVTAGEKWIGCPARFDSHPPPLAPPKLAGTARQTLVNFAYIFTSLFLFPLFYLVPQISGIMLFEFAKIPIGDTRPVHRDLKQTALMAPIVGISYTILVVLELLFFRWTLLGRVKPGRYSVNSSFYVRNWFVNNLMSLTLSIIHPVFATVYAPCLLRALGAKIGSRAEVSTAQGMTHDLVEIGAESFIADGVLFGDSEIRRGELVLERTKLGRRAFAGNASVIPQGTDLAENTLVGALSIAPPPDRALKPGQTSLGSPPLLLPTRQTYTEVSETLTFSPSKGRFAARATIEAIRIFFPRVVICFGLGTCLDFITYLARNKHFGIVPALALLPLHYLFFFALPALVCTLACKWLLVGVYKDAAWPMWDHRVWVSEAVTAIYKTLADPLLLTYLRGTAYLPFCLRLFGAKVGTQAWINMGDVGTEYDCVSIGDHAQINHGSWPQTHLFEDRVMKIGRVTVGDRAVLGMYAVALPGSVVGRDTRLGSLSLAMRGETLPDGTEWRGSPASLVKRNPAREKAEECKYLEAQTHSLPYR</sequence>
<dbReference type="Pfam" id="PF00550">
    <property type="entry name" value="PP-binding"/>
    <property type="match status" value="1"/>
</dbReference>
<feature type="transmembrane region" description="Helical" evidence="4">
    <location>
        <begin position="688"/>
        <end position="709"/>
    </location>
</feature>
<dbReference type="SUPFAM" id="SSF47336">
    <property type="entry name" value="ACP-like"/>
    <property type="match status" value="1"/>
</dbReference>
<feature type="transmembrane region" description="Helical" evidence="4">
    <location>
        <begin position="1007"/>
        <end position="1033"/>
    </location>
</feature>
<dbReference type="GO" id="GO:0031177">
    <property type="term" value="F:phosphopantetheine binding"/>
    <property type="evidence" value="ECO:0007669"/>
    <property type="project" value="TreeGrafter"/>
</dbReference>